<dbReference type="EMBL" id="JARAWP010000052">
    <property type="protein sequence ID" value="MDX3025700.1"/>
    <property type="molecule type" value="Genomic_DNA"/>
</dbReference>
<dbReference type="PANTHER" id="PTHR43214:SF24">
    <property type="entry name" value="TRANSCRIPTIONAL REGULATORY PROTEIN NARL-RELATED"/>
    <property type="match status" value="1"/>
</dbReference>
<accession>A0A0L0KM32</accession>
<gene>
    <name evidence="8" type="ORF">IQ63_06280</name>
    <name evidence="9" type="ORF">PV399_42260</name>
    <name evidence="10" type="ORF">PV666_48755</name>
</gene>
<dbReference type="EMBL" id="JPPY01000040">
    <property type="protein sequence ID" value="KND38619.1"/>
    <property type="molecule type" value="Genomic_DNA"/>
</dbReference>
<sequence>MTPIRVLLADDQALLRSAFRVLVDSEPDMQVVGEASDGAEAVRLAKEERADVVLMDIRMPGTDGLAATRMISADPTLAHVRVVILTTFEVDDYVVQSLRAGASGFLGKGSEPEELLSAIRVAAGGEALLSPAATKGLIARFLAQGDDDPGDPVRAARLEALTVREREVLVQVAGGHSNDEIAERLEVSPLTVKTHVNRAMAKLGARDRAQLVVIAYESGLVRPRVE</sequence>
<keyword evidence="4" id="KW-0804">Transcription</keyword>
<keyword evidence="2" id="KW-0805">Transcription regulation</keyword>
<reference evidence="9 12" key="3">
    <citation type="journal article" date="2023" name="Microb. Genom.">
        <title>Mesoterricola silvestris gen. nov., sp. nov., Mesoterricola sediminis sp. nov., Geothrix oryzae sp. nov., Geothrix edaphica sp. nov., Geothrix rubra sp. nov., and Geothrix limicola sp. nov., six novel members of Acidobacteriota isolated from soils.</title>
        <authorList>
            <person name="Weisberg A.J."/>
            <person name="Pearce E."/>
            <person name="Kramer C.G."/>
            <person name="Chang J.H."/>
            <person name="Clarke C.R."/>
        </authorList>
    </citation>
    <scope>NUCLEOTIDE SEQUENCE</scope>
    <source>
        <strain evidence="10 12">NB05-1H</strain>
        <strain evidence="9">NRRL_B-16521</strain>
    </source>
</reference>
<feature type="domain" description="Response regulatory" evidence="7">
    <location>
        <begin position="5"/>
        <end position="123"/>
    </location>
</feature>
<reference evidence="8" key="1">
    <citation type="submission" date="2014-07" db="EMBL/GenBank/DDBJ databases">
        <title>A systematic study of Ichneumonosoma Meijere, Pelmatops Enderlein, Pseudopelmatops Shiraki and Soita Walker (Diptera: Tephritidae).</title>
        <authorList>
            <person name="Chen X.-L."/>
            <person name="Norrbom A."/>
            <person name="Zhu C.-D."/>
        </authorList>
    </citation>
    <scope>NUCLEOTIDE SEQUENCE</scope>
    <source>
        <strain evidence="8">NCPPB 4445</strain>
    </source>
</reference>
<dbReference type="Proteomes" id="UP001282288">
    <property type="component" value="Unassembled WGS sequence"/>
</dbReference>
<evidence type="ECO:0000313" key="8">
    <source>
        <dbReference type="EMBL" id="KND38619.1"/>
    </source>
</evidence>
<dbReference type="STRING" id="42234.IQ63_06280"/>
<dbReference type="eggNOG" id="COG2197">
    <property type="taxonomic scope" value="Bacteria"/>
</dbReference>
<dbReference type="InterPro" id="IPR016032">
    <property type="entry name" value="Sig_transdc_resp-reg_C-effctor"/>
</dbReference>
<dbReference type="GO" id="GO:0000160">
    <property type="term" value="P:phosphorelay signal transduction system"/>
    <property type="evidence" value="ECO:0007669"/>
    <property type="project" value="InterPro"/>
</dbReference>
<evidence type="ECO:0000259" key="7">
    <source>
        <dbReference type="PROSITE" id="PS50110"/>
    </source>
</evidence>
<evidence type="ECO:0000313" key="11">
    <source>
        <dbReference type="Proteomes" id="UP000037151"/>
    </source>
</evidence>
<dbReference type="Gene3D" id="3.40.50.2300">
    <property type="match status" value="1"/>
</dbReference>
<evidence type="ECO:0000256" key="5">
    <source>
        <dbReference type="PROSITE-ProRule" id="PRU00169"/>
    </source>
</evidence>
<reference evidence="11" key="2">
    <citation type="submission" date="2014-07" db="EMBL/GenBank/DDBJ databases">
        <title>Genome sequencing of plant-pathogenic Streptomyces species.</title>
        <authorList>
            <person name="Harrison J."/>
            <person name="Sapp M."/>
            <person name="Thwaites R."/>
            <person name="Studholme D.J."/>
        </authorList>
    </citation>
    <scope>NUCLEOTIDE SEQUENCE [LARGE SCALE GENOMIC DNA]</scope>
    <source>
        <strain evidence="11">NCPPB 4445</strain>
    </source>
</reference>
<dbReference type="OrthoDB" id="9808843at2"/>
<dbReference type="Pfam" id="PF00072">
    <property type="entry name" value="Response_reg"/>
    <property type="match status" value="1"/>
</dbReference>
<keyword evidence="12" id="KW-1185">Reference proteome</keyword>
<dbReference type="AlphaFoldDB" id="A0A0L0KM32"/>
<keyword evidence="3" id="KW-0238">DNA-binding</keyword>
<dbReference type="GeneID" id="69806797"/>
<dbReference type="InterPro" id="IPR001789">
    <property type="entry name" value="Sig_transdc_resp-reg_receiver"/>
</dbReference>
<name>A0A0L0KM32_9ACTN</name>
<keyword evidence="1 5" id="KW-0597">Phosphoprotein</keyword>
<dbReference type="PRINTS" id="PR00038">
    <property type="entry name" value="HTHLUXR"/>
</dbReference>
<dbReference type="SMART" id="SM00448">
    <property type="entry name" value="REC"/>
    <property type="match status" value="1"/>
</dbReference>
<dbReference type="RefSeq" id="WP_010360676.1">
    <property type="nucleotide sequence ID" value="NZ_BCMK01000030.1"/>
</dbReference>
<protein>
    <submittedName>
        <fullName evidence="8">LuxR family transcriptional regulator</fullName>
    </submittedName>
    <submittedName>
        <fullName evidence="9">Response regulator transcription factor</fullName>
    </submittedName>
</protein>
<dbReference type="InterPro" id="IPR039420">
    <property type="entry name" value="WalR-like"/>
</dbReference>
<feature type="modified residue" description="4-aspartylphosphate" evidence="5">
    <location>
        <position position="56"/>
    </location>
</feature>
<organism evidence="8 11">
    <name type="scientific">Streptomyces acidiscabies</name>
    <dbReference type="NCBI Taxonomy" id="42234"/>
    <lineage>
        <taxon>Bacteria</taxon>
        <taxon>Bacillati</taxon>
        <taxon>Actinomycetota</taxon>
        <taxon>Actinomycetes</taxon>
        <taxon>Kitasatosporales</taxon>
        <taxon>Streptomycetaceae</taxon>
        <taxon>Streptomyces</taxon>
    </lineage>
</organism>
<dbReference type="SUPFAM" id="SSF52172">
    <property type="entry name" value="CheY-like"/>
    <property type="match status" value="1"/>
</dbReference>
<evidence type="ECO:0000259" key="6">
    <source>
        <dbReference type="PROSITE" id="PS50043"/>
    </source>
</evidence>
<dbReference type="Proteomes" id="UP001272987">
    <property type="component" value="Unassembled WGS sequence"/>
</dbReference>
<dbReference type="SMART" id="SM00421">
    <property type="entry name" value="HTH_LUXR"/>
    <property type="match status" value="1"/>
</dbReference>
<evidence type="ECO:0000256" key="4">
    <source>
        <dbReference type="ARBA" id="ARBA00023163"/>
    </source>
</evidence>
<dbReference type="Proteomes" id="UP000037151">
    <property type="component" value="Unassembled WGS sequence"/>
</dbReference>
<dbReference type="CDD" id="cd06170">
    <property type="entry name" value="LuxR_C_like"/>
    <property type="match status" value="1"/>
</dbReference>
<feature type="domain" description="HTH luxR-type" evidence="6">
    <location>
        <begin position="154"/>
        <end position="219"/>
    </location>
</feature>
<proteinExistence type="predicted"/>
<dbReference type="Pfam" id="PF00196">
    <property type="entry name" value="GerE"/>
    <property type="match status" value="1"/>
</dbReference>
<evidence type="ECO:0000256" key="3">
    <source>
        <dbReference type="ARBA" id="ARBA00023125"/>
    </source>
</evidence>
<dbReference type="GO" id="GO:0006355">
    <property type="term" value="P:regulation of DNA-templated transcription"/>
    <property type="evidence" value="ECO:0007669"/>
    <property type="project" value="InterPro"/>
</dbReference>
<dbReference type="SUPFAM" id="SSF46894">
    <property type="entry name" value="C-terminal effector domain of the bipartite response regulators"/>
    <property type="match status" value="1"/>
</dbReference>
<dbReference type="CDD" id="cd17535">
    <property type="entry name" value="REC_NarL-like"/>
    <property type="match status" value="1"/>
</dbReference>
<dbReference type="PATRIC" id="fig|42234.21.peg.1292"/>
<dbReference type="EMBL" id="JARAWC010000055">
    <property type="protein sequence ID" value="MDX2966290.1"/>
    <property type="molecule type" value="Genomic_DNA"/>
</dbReference>
<evidence type="ECO:0000313" key="10">
    <source>
        <dbReference type="EMBL" id="MDX3025700.1"/>
    </source>
</evidence>
<dbReference type="PROSITE" id="PS50043">
    <property type="entry name" value="HTH_LUXR_2"/>
    <property type="match status" value="1"/>
</dbReference>
<dbReference type="InterPro" id="IPR058245">
    <property type="entry name" value="NreC/VraR/RcsB-like_REC"/>
</dbReference>
<dbReference type="PROSITE" id="PS50110">
    <property type="entry name" value="RESPONSE_REGULATORY"/>
    <property type="match status" value="1"/>
</dbReference>
<evidence type="ECO:0000256" key="1">
    <source>
        <dbReference type="ARBA" id="ARBA00022553"/>
    </source>
</evidence>
<dbReference type="PROSITE" id="PS00622">
    <property type="entry name" value="HTH_LUXR_1"/>
    <property type="match status" value="1"/>
</dbReference>
<dbReference type="InterPro" id="IPR000792">
    <property type="entry name" value="Tscrpt_reg_LuxR_C"/>
</dbReference>
<dbReference type="GO" id="GO:0003677">
    <property type="term" value="F:DNA binding"/>
    <property type="evidence" value="ECO:0007669"/>
    <property type="project" value="UniProtKB-KW"/>
</dbReference>
<evidence type="ECO:0000313" key="12">
    <source>
        <dbReference type="Proteomes" id="UP001272987"/>
    </source>
</evidence>
<evidence type="ECO:0000256" key="2">
    <source>
        <dbReference type="ARBA" id="ARBA00023015"/>
    </source>
</evidence>
<dbReference type="InterPro" id="IPR011006">
    <property type="entry name" value="CheY-like_superfamily"/>
</dbReference>
<evidence type="ECO:0000313" key="9">
    <source>
        <dbReference type="EMBL" id="MDX2966290.1"/>
    </source>
</evidence>
<comment type="caution">
    <text evidence="8">The sequence shown here is derived from an EMBL/GenBank/DDBJ whole genome shotgun (WGS) entry which is preliminary data.</text>
</comment>
<dbReference type="PANTHER" id="PTHR43214">
    <property type="entry name" value="TWO-COMPONENT RESPONSE REGULATOR"/>
    <property type="match status" value="1"/>
</dbReference>